<dbReference type="GO" id="GO:0003677">
    <property type="term" value="F:DNA binding"/>
    <property type="evidence" value="ECO:0007669"/>
    <property type="project" value="UniProtKB-KW"/>
</dbReference>
<dbReference type="GO" id="GO:0006355">
    <property type="term" value="P:regulation of DNA-templated transcription"/>
    <property type="evidence" value="ECO:0007669"/>
    <property type="project" value="InterPro"/>
</dbReference>
<evidence type="ECO:0000259" key="8">
    <source>
        <dbReference type="PROSITE" id="PS50110"/>
    </source>
</evidence>
<dbReference type="AlphaFoldDB" id="A0A9D1P5Q9"/>
<dbReference type="Gene3D" id="3.40.50.2300">
    <property type="match status" value="1"/>
</dbReference>
<proteinExistence type="predicted"/>
<dbReference type="SMART" id="SM00448">
    <property type="entry name" value="REC"/>
    <property type="match status" value="1"/>
</dbReference>
<dbReference type="PROSITE" id="PS50110">
    <property type="entry name" value="RESPONSE_REGULATORY"/>
    <property type="match status" value="1"/>
</dbReference>
<evidence type="ECO:0000256" key="6">
    <source>
        <dbReference type="ARBA" id="ARBA00024867"/>
    </source>
</evidence>
<evidence type="ECO:0000256" key="3">
    <source>
        <dbReference type="ARBA" id="ARBA00023015"/>
    </source>
</evidence>
<evidence type="ECO:0000313" key="9">
    <source>
        <dbReference type="EMBL" id="HIV26194.1"/>
    </source>
</evidence>
<evidence type="ECO:0000313" key="10">
    <source>
        <dbReference type="Proteomes" id="UP000824169"/>
    </source>
</evidence>
<keyword evidence="2 7" id="KW-0597">Phosphoprotein</keyword>
<reference evidence="9" key="1">
    <citation type="submission" date="2020-10" db="EMBL/GenBank/DDBJ databases">
        <authorList>
            <person name="Gilroy R."/>
        </authorList>
    </citation>
    <scope>NUCLEOTIDE SEQUENCE</scope>
    <source>
        <strain evidence="9">CHK188-20938</strain>
    </source>
</reference>
<dbReference type="SUPFAM" id="SSF52172">
    <property type="entry name" value="CheY-like"/>
    <property type="match status" value="1"/>
</dbReference>
<dbReference type="SUPFAM" id="SSF46894">
    <property type="entry name" value="C-terminal effector domain of the bipartite response regulators"/>
    <property type="match status" value="1"/>
</dbReference>
<dbReference type="PANTHER" id="PTHR43214">
    <property type="entry name" value="TWO-COMPONENT RESPONSE REGULATOR"/>
    <property type="match status" value="1"/>
</dbReference>
<keyword evidence="3" id="KW-0805">Transcription regulation</keyword>
<dbReference type="Pfam" id="PF00072">
    <property type="entry name" value="Response_reg"/>
    <property type="match status" value="1"/>
</dbReference>
<evidence type="ECO:0000256" key="2">
    <source>
        <dbReference type="ARBA" id="ARBA00022553"/>
    </source>
</evidence>
<keyword evidence="5" id="KW-0804">Transcription</keyword>
<feature type="domain" description="Response regulatory" evidence="8">
    <location>
        <begin position="7"/>
        <end position="124"/>
    </location>
</feature>
<feature type="modified residue" description="4-aspartylphosphate" evidence="7">
    <location>
        <position position="57"/>
    </location>
</feature>
<dbReference type="InterPro" id="IPR058245">
    <property type="entry name" value="NreC/VraR/RcsB-like_REC"/>
</dbReference>
<comment type="caution">
    <text evidence="9">The sequence shown here is derived from an EMBL/GenBank/DDBJ whole genome shotgun (WGS) entry which is preliminary data.</text>
</comment>
<evidence type="ECO:0000256" key="7">
    <source>
        <dbReference type="PROSITE-ProRule" id="PRU00169"/>
    </source>
</evidence>
<organism evidence="9 10">
    <name type="scientific">Candidatus Scatomonas pullistercoris</name>
    <dbReference type="NCBI Taxonomy" id="2840920"/>
    <lineage>
        <taxon>Bacteria</taxon>
        <taxon>Bacillati</taxon>
        <taxon>Bacillota</taxon>
        <taxon>Clostridia</taxon>
        <taxon>Lachnospirales</taxon>
        <taxon>Lachnospiraceae</taxon>
        <taxon>Lachnospiraceae incertae sedis</taxon>
        <taxon>Candidatus Scatomonas</taxon>
    </lineage>
</organism>
<gene>
    <name evidence="9" type="ORF">IAB71_10530</name>
</gene>
<dbReference type="GO" id="GO:0000160">
    <property type="term" value="P:phosphorelay signal transduction system"/>
    <property type="evidence" value="ECO:0007669"/>
    <property type="project" value="InterPro"/>
</dbReference>
<dbReference type="InterPro" id="IPR011006">
    <property type="entry name" value="CheY-like_superfamily"/>
</dbReference>
<dbReference type="InterPro" id="IPR016032">
    <property type="entry name" value="Sig_transdc_resp-reg_C-effctor"/>
</dbReference>
<dbReference type="InterPro" id="IPR001789">
    <property type="entry name" value="Sig_transdc_resp-reg_receiver"/>
</dbReference>
<sequence>MGQRKIRVLIVEDDPEFCFLIQNTLLEADMEVAGVAGTAQQALAMALERKPDIALMDLCLTESRLDGIEAGKAIRLQTPAKVLILTSYEDMRTIREACCRSFASGYIFKSQFELLVETIRRTAAGHTPQEYLIFSLILSELSPAEYSILELLTGKDLKLQSSPKTISNQKSHLLKKLGLGSQEELLHIFKGML</sequence>
<comment type="function">
    <text evidence="6">May play the central regulatory role in sporulation. It may be an element of the effector pathway responsible for the activation of sporulation genes in response to nutritional stress. Spo0A may act in concert with spo0H (a sigma factor) to control the expression of some genes that are critical to the sporulation process.</text>
</comment>
<dbReference type="SMART" id="SM00421">
    <property type="entry name" value="HTH_LUXR"/>
    <property type="match status" value="1"/>
</dbReference>
<keyword evidence="4" id="KW-0238">DNA-binding</keyword>
<dbReference type="EMBL" id="DVOO01000030">
    <property type="protein sequence ID" value="HIV26194.1"/>
    <property type="molecule type" value="Genomic_DNA"/>
</dbReference>
<dbReference type="InterPro" id="IPR000792">
    <property type="entry name" value="Tscrpt_reg_LuxR_C"/>
</dbReference>
<evidence type="ECO:0000256" key="5">
    <source>
        <dbReference type="ARBA" id="ARBA00023163"/>
    </source>
</evidence>
<accession>A0A9D1P5Q9</accession>
<name>A0A9D1P5Q9_9FIRM</name>
<evidence type="ECO:0000256" key="1">
    <source>
        <dbReference type="ARBA" id="ARBA00018672"/>
    </source>
</evidence>
<reference evidence="9" key="2">
    <citation type="journal article" date="2021" name="PeerJ">
        <title>Extensive microbial diversity within the chicken gut microbiome revealed by metagenomics and culture.</title>
        <authorList>
            <person name="Gilroy R."/>
            <person name="Ravi A."/>
            <person name="Getino M."/>
            <person name="Pursley I."/>
            <person name="Horton D.L."/>
            <person name="Alikhan N.F."/>
            <person name="Baker D."/>
            <person name="Gharbi K."/>
            <person name="Hall N."/>
            <person name="Watson M."/>
            <person name="Adriaenssens E.M."/>
            <person name="Foster-Nyarko E."/>
            <person name="Jarju S."/>
            <person name="Secka A."/>
            <person name="Antonio M."/>
            <person name="Oren A."/>
            <person name="Chaudhuri R.R."/>
            <person name="La Ragione R."/>
            <person name="Hildebrand F."/>
            <person name="Pallen M.J."/>
        </authorList>
    </citation>
    <scope>NUCLEOTIDE SEQUENCE</scope>
    <source>
        <strain evidence="9">CHK188-20938</strain>
    </source>
</reference>
<protein>
    <recommendedName>
        <fullName evidence="1">Stage 0 sporulation protein A homolog</fullName>
    </recommendedName>
</protein>
<dbReference type="CDD" id="cd17535">
    <property type="entry name" value="REC_NarL-like"/>
    <property type="match status" value="1"/>
</dbReference>
<dbReference type="Proteomes" id="UP000824169">
    <property type="component" value="Unassembled WGS sequence"/>
</dbReference>
<dbReference type="InterPro" id="IPR039420">
    <property type="entry name" value="WalR-like"/>
</dbReference>
<evidence type="ECO:0000256" key="4">
    <source>
        <dbReference type="ARBA" id="ARBA00023125"/>
    </source>
</evidence>